<evidence type="ECO:0000256" key="4">
    <source>
        <dbReference type="ARBA" id="ARBA00022723"/>
    </source>
</evidence>
<evidence type="ECO:0000256" key="5">
    <source>
        <dbReference type="ARBA" id="ARBA00022763"/>
    </source>
</evidence>
<reference evidence="12" key="1">
    <citation type="submission" date="2025-08" db="UniProtKB">
        <authorList>
            <consortium name="RefSeq"/>
        </authorList>
    </citation>
    <scope>IDENTIFICATION</scope>
</reference>
<dbReference type="InterPro" id="IPR006642">
    <property type="entry name" value="Rad18_UBZ4"/>
</dbReference>
<proteinExistence type="inferred from homology"/>
<dbReference type="RefSeq" id="XP_015275851.1">
    <property type="nucleotide sequence ID" value="XM_015420365.1"/>
</dbReference>
<dbReference type="CDD" id="cd03586">
    <property type="entry name" value="PolY_Pol_IV_kappa"/>
    <property type="match status" value="1"/>
</dbReference>
<keyword evidence="3" id="KW-0237">DNA synthesis</keyword>
<evidence type="ECO:0000256" key="6">
    <source>
        <dbReference type="ARBA" id="ARBA00022771"/>
    </source>
</evidence>
<dbReference type="PANTHER" id="PTHR11076">
    <property type="entry name" value="DNA REPAIR POLYMERASE UMUC / TRANSFERASE FAMILY MEMBER"/>
    <property type="match status" value="1"/>
</dbReference>
<feature type="compositionally biased region" description="Polar residues" evidence="9">
    <location>
        <begin position="808"/>
        <end position="825"/>
    </location>
</feature>
<dbReference type="SMART" id="SM00734">
    <property type="entry name" value="ZnF_Rad18"/>
    <property type="match status" value="2"/>
</dbReference>
<organism evidence="11 12">
    <name type="scientific">Gekko japonicus</name>
    <name type="common">Schlegel's Japanese gecko</name>
    <dbReference type="NCBI Taxonomy" id="146911"/>
    <lineage>
        <taxon>Eukaryota</taxon>
        <taxon>Metazoa</taxon>
        <taxon>Chordata</taxon>
        <taxon>Craniata</taxon>
        <taxon>Vertebrata</taxon>
        <taxon>Euteleostomi</taxon>
        <taxon>Lepidosauria</taxon>
        <taxon>Squamata</taxon>
        <taxon>Bifurcata</taxon>
        <taxon>Gekkota</taxon>
        <taxon>Gekkonidae</taxon>
        <taxon>Gekkoninae</taxon>
        <taxon>Gekko</taxon>
    </lineage>
</organism>
<keyword evidence="11" id="KW-1185">Reference proteome</keyword>
<keyword evidence="7" id="KW-0862">Zinc</keyword>
<dbReference type="PANTHER" id="PTHR11076:SF33">
    <property type="entry name" value="DNA POLYMERASE KAPPA"/>
    <property type="match status" value="1"/>
</dbReference>
<keyword evidence="5" id="KW-0227">DNA damage</keyword>
<dbReference type="InterPro" id="IPR022880">
    <property type="entry name" value="DNApol_IV"/>
</dbReference>
<dbReference type="Pfam" id="PF00817">
    <property type="entry name" value="IMS"/>
    <property type="match status" value="1"/>
</dbReference>
<dbReference type="Pfam" id="PF11798">
    <property type="entry name" value="IMS_HHH"/>
    <property type="match status" value="1"/>
</dbReference>
<keyword evidence="4" id="KW-0479">Metal-binding</keyword>
<keyword evidence="6" id="KW-0863">Zinc-finger</keyword>
<dbReference type="GeneID" id="107118119"/>
<comment type="similarity">
    <text evidence="1">Belongs to the DNA polymerase type-Y family.</text>
</comment>
<dbReference type="InterPro" id="IPR043128">
    <property type="entry name" value="Rev_trsase/Diguanyl_cyclase"/>
</dbReference>
<evidence type="ECO:0000256" key="7">
    <source>
        <dbReference type="ARBA" id="ARBA00022833"/>
    </source>
</evidence>
<dbReference type="InterPro" id="IPR050116">
    <property type="entry name" value="DNA_polymerase-Y"/>
</dbReference>
<dbReference type="InterPro" id="IPR001126">
    <property type="entry name" value="UmuC"/>
</dbReference>
<dbReference type="Proteomes" id="UP000694871">
    <property type="component" value="Unplaced"/>
</dbReference>
<dbReference type="PROSITE" id="PS50173">
    <property type="entry name" value="UMUC"/>
    <property type="match status" value="1"/>
</dbReference>
<feature type="domain" description="UmuC" evidence="10">
    <location>
        <begin position="103"/>
        <end position="358"/>
    </location>
</feature>
<accession>A0ABM1KQ64</accession>
<evidence type="ECO:0000259" key="10">
    <source>
        <dbReference type="PROSITE" id="PS50173"/>
    </source>
</evidence>
<dbReference type="PIRSF" id="PIRSF036603">
    <property type="entry name" value="DPol_eta"/>
    <property type="match status" value="1"/>
</dbReference>
<keyword evidence="8" id="KW-0234">DNA repair</keyword>
<feature type="region of interest" description="Disordered" evidence="9">
    <location>
        <begin position="800"/>
        <end position="845"/>
    </location>
</feature>
<evidence type="ECO:0000256" key="2">
    <source>
        <dbReference type="ARBA" id="ARBA00016178"/>
    </source>
</evidence>
<feature type="region of interest" description="Disordered" evidence="9">
    <location>
        <begin position="567"/>
        <end position="600"/>
    </location>
</feature>
<feature type="region of interest" description="Disordered" evidence="9">
    <location>
        <begin position="534"/>
        <end position="555"/>
    </location>
</feature>
<evidence type="ECO:0000256" key="8">
    <source>
        <dbReference type="ARBA" id="ARBA00023204"/>
    </source>
</evidence>
<dbReference type="Gene3D" id="3.30.70.270">
    <property type="match status" value="1"/>
</dbReference>
<dbReference type="HAMAP" id="MF_01113">
    <property type="entry name" value="DNApol_IV"/>
    <property type="match status" value="1"/>
</dbReference>
<protein>
    <recommendedName>
        <fullName evidence="2">DNA polymerase kappa</fullName>
    </recommendedName>
</protein>
<dbReference type="SUPFAM" id="SSF100879">
    <property type="entry name" value="Lesion bypass DNA polymerase (Y-family), little finger domain"/>
    <property type="match status" value="1"/>
</dbReference>
<dbReference type="InterPro" id="IPR036775">
    <property type="entry name" value="DNA_pol_Y-fam_lit_finger_sf"/>
</dbReference>
<evidence type="ECO:0000256" key="1">
    <source>
        <dbReference type="ARBA" id="ARBA00010945"/>
    </source>
</evidence>
<dbReference type="InterPro" id="IPR043502">
    <property type="entry name" value="DNA/RNA_pol_sf"/>
</dbReference>
<feature type="compositionally biased region" description="Polar residues" evidence="9">
    <location>
        <begin position="569"/>
        <end position="598"/>
    </location>
</feature>
<dbReference type="Pfam" id="PF11799">
    <property type="entry name" value="IMS_C"/>
    <property type="match status" value="1"/>
</dbReference>
<dbReference type="Gene3D" id="3.30.1490.100">
    <property type="entry name" value="DNA polymerase, Y-family, little finger domain"/>
    <property type="match status" value="1"/>
</dbReference>
<evidence type="ECO:0000256" key="3">
    <source>
        <dbReference type="ARBA" id="ARBA00022634"/>
    </source>
</evidence>
<dbReference type="Gene3D" id="1.10.150.810">
    <property type="match status" value="2"/>
</dbReference>
<name>A0ABM1KQ64_GEKJA</name>
<evidence type="ECO:0000256" key="9">
    <source>
        <dbReference type="SAM" id="MobiDB-lite"/>
    </source>
</evidence>
<dbReference type="Gene3D" id="3.40.1170.60">
    <property type="match status" value="1"/>
</dbReference>
<dbReference type="InterPro" id="IPR017961">
    <property type="entry name" value="DNA_pol_Y-fam_little_finger"/>
</dbReference>
<evidence type="ECO:0000313" key="11">
    <source>
        <dbReference type="Proteomes" id="UP000694871"/>
    </source>
</evidence>
<sequence>MGSPNKSSTPSQEGLLLRMGLNDNKAGMQGLDKEKINKVIMEASKGSKFYEHELKKDQQVNKRIEKILKLKSKITDQQIMKAQLQMDKLAIELEQSRDLSCTTVHIDMDAFYAAVEMRDNPELRDKPIAVGSLSMLSTSNYHARRFGVRAAMPGFIAKKLCPHLTIVPLNFKKYQEVSKEVREILAEYDPHFMPMGLDEAYLNITEYLEGRKNWPEDKRKYFIKPHSFAVNGNPVTCDKSQWSRDAHTSSPVLFDDDPVHKQTVDLSVLHPDDHQQSTSQINSVVFGISAEEVVKEIRFRIEERTGLTASAGIAPNTMLAKMSSDQNKPNGQFSIPPEREAVMKFIKDSPIRKVPGIGKVTEKMLKALGIVTCMDLYQQRALISLLFSETSWRSFLEISLGLGSTHLERDGERKSMSTERTFNEISAAEQYRLCQDLCSDLAEDLQREGLKARTVTLKLKNVNFEVKTRASTVLSAVSTGEEIFAVAKELLKIEMEGVAPQTLHLRLMGVRVSGFLNEEEKKYQQKSIVHFLEPGKQDSSSRLSPRKSGEEIFPKASERESFFNKKRATIQQANKETSINESSSKQSPQDVKSATSIEQPKDNDHQIFICPVCFKEHRDSSLEAFNRHIDSCLSETVEKDNAEITNGSKLWENKTDLSLESQTNKCQKDKTSEPHVEVQRTDKVNNSFSSSIDGFPQLKDNKYSSQSRYNCPDDFIFGMPTQQGVSSKLLSVGKEENYEQSSRTEIKLPRFSTTTETKSLVCPVCNLEQNTKDLALFNKHVDVCLNKGIIKELTESSKSMGNLDREQYGTNSTTGTKRSGTMAPQSTSKKAKSNNSKCTIETFFR</sequence>
<dbReference type="Gene3D" id="3.30.160.60">
    <property type="entry name" value="Classic Zinc Finger"/>
    <property type="match status" value="2"/>
</dbReference>
<dbReference type="SUPFAM" id="SSF56672">
    <property type="entry name" value="DNA/RNA polymerases"/>
    <property type="match status" value="1"/>
</dbReference>
<dbReference type="InterPro" id="IPR024728">
    <property type="entry name" value="PolY_HhH_motif"/>
</dbReference>
<gene>
    <name evidence="12" type="primary">POLK</name>
</gene>
<evidence type="ECO:0000313" key="12">
    <source>
        <dbReference type="RefSeq" id="XP_015275851.1"/>
    </source>
</evidence>